<protein>
    <recommendedName>
        <fullName evidence="4">Peroxin-3</fullName>
    </recommendedName>
</protein>
<dbReference type="Proteomes" id="UP000510647">
    <property type="component" value="Chromosome 5"/>
</dbReference>
<keyword evidence="7" id="KW-1185">Reference proteome</keyword>
<dbReference type="GO" id="GO:0030674">
    <property type="term" value="F:protein-macromolecule adaptor activity"/>
    <property type="evidence" value="ECO:0007669"/>
    <property type="project" value="TreeGrafter"/>
</dbReference>
<dbReference type="InterPro" id="IPR006966">
    <property type="entry name" value="Peroxin-3"/>
</dbReference>
<evidence type="ECO:0000313" key="7">
    <source>
        <dbReference type="Proteomes" id="UP000510647"/>
    </source>
</evidence>
<reference evidence="6 7" key="1">
    <citation type="submission" date="2020-06" db="EMBL/GenBank/DDBJ databases">
        <title>The yeast mating-type switching endonuclease HO is a domesticated member of an unorthodox homing genetic element family.</title>
        <authorList>
            <person name="Coughlan A.Y."/>
            <person name="Lombardi L."/>
            <person name="Braun-Galleani S."/>
            <person name="Martos A.R."/>
            <person name="Galeote V."/>
            <person name="Bigey F."/>
            <person name="Dequin S."/>
            <person name="Byrne K.P."/>
            <person name="Wolfe K.H."/>
        </authorList>
    </citation>
    <scope>NUCLEOTIDE SEQUENCE [LARGE SCALE GENOMIC DNA]</scope>
    <source>
        <strain evidence="6 7">CBS2947</strain>
    </source>
</reference>
<evidence type="ECO:0000256" key="2">
    <source>
        <dbReference type="ARBA" id="ARBA00008933"/>
    </source>
</evidence>
<keyword evidence="3" id="KW-0576">Peroxisome</keyword>
<name>A0A7H9HWR9_9SACH</name>
<organism evidence="6 7">
    <name type="scientific">Torulaspora globosa</name>
    <dbReference type="NCBI Taxonomy" id="48254"/>
    <lineage>
        <taxon>Eukaryota</taxon>
        <taxon>Fungi</taxon>
        <taxon>Dikarya</taxon>
        <taxon>Ascomycota</taxon>
        <taxon>Saccharomycotina</taxon>
        <taxon>Saccharomycetes</taxon>
        <taxon>Saccharomycetales</taxon>
        <taxon>Saccharomycetaceae</taxon>
        <taxon>Torulaspora</taxon>
    </lineage>
</organism>
<feature type="transmembrane region" description="Helical" evidence="5">
    <location>
        <begin position="20"/>
        <end position="40"/>
    </location>
</feature>
<evidence type="ECO:0000256" key="3">
    <source>
        <dbReference type="ARBA" id="ARBA00023140"/>
    </source>
</evidence>
<dbReference type="EMBL" id="CP059271">
    <property type="protein sequence ID" value="QLQ80915.1"/>
    <property type="molecule type" value="Genomic_DNA"/>
</dbReference>
<sequence>MSSGSVSSRNVLQRHRGKLLTSVGIVATLFTAGSVCVYLVKRWLYKQQLKITEQHFIREQIRRRFTQTQEDSLYALYELIPVFAMVLAKKLDLEELVIALRDKKLNKAGSQKVRNGDNDVLSSGISTSVTEIDNSMGKLEGKSQKTKAELWNELKTKSLIKMVTISYTISALLLLTRLQLNILTRREYLETAIKAAVEKESGLSDGKSVVGWIWGLWKGNDTKSTVTEAIDDSKTKPAAVSKNSYINEQAFLSLSWWLLNRGWQDFETIVEENVEKQFGQLNPRDTLSITEFSEKLTEVFRDTNKQLFPDATNEQNDTGKLQTILLPRPDLEDFVLKQTLDPEAFNILNQDKTVFGQLIIETAKCLESTVSSIVLETLVNESFQYIMEQIETNVTKKKNKQRTVKESETTQGSDAKYQMAVFAISCKDCCNEILKSGVVSMDNEFLARLDSVVILDDLSASVYSNFGFQD</sequence>
<evidence type="ECO:0000256" key="4">
    <source>
        <dbReference type="ARBA" id="ARBA00032508"/>
    </source>
</evidence>
<gene>
    <name evidence="6" type="ORF">HG537_0E02700</name>
</gene>
<dbReference type="Pfam" id="PF04882">
    <property type="entry name" value="Peroxin-3"/>
    <property type="match status" value="1"/>
</dbReference>
<keyword evidence="5" id="KW-1133">Transmembrane helix</keyword>
<dbReference type="GO" id="GO:0005778">
    <property type="term" value="C:peroxisomal membrane"/>
    <property type="evidence" value="ECO:0007669"/>
    <property type="project" value="UniProtKB-SubCell"/>
</dbReference>
<accession>A0A7H9HWR9</accession>
<evidence type="ECO:0000256" key="1">
    <source>
        <dbReference type="ARBA" id="ARBA00004549"/>
    </source>
</evidence>
<keyword evidence="5" id="KW-0472">Membrane</keyword>
<dbReference type="OrthoDB" id="45930at2759"/>
<dbReference type="PANTHER" id="PTHR28080:SF1">
    <property type="entry name" value="PEROXISOMAL BIOGENESIS FACTOR 3"/>
    <property type="match status" value="1"/>
</dbReference>
<evidence type="ECO:0000256" key="5">
    <source>
        <dbReference type="SAM" id="Phobius"/>
    </source>
</evidence>
<proteinExistence type="inferred from homology"/>
<keyword evidence="5" id="KW-0812">Transmembrane</keyword>
<comment type="similarity">
    <text evidence="2">Belongs to the peroxin-3 family.</text>
</comment>
<dbReference type="PANTHER" id="PTHR28080">
    <property type="entry name" value="PEROXISOMAL BIOGENESIS FACTOR 3"/>
    <property type="match status" value="1"/>
</dbReference>
<dbReference type="AlphaFoldDB" id="A0A7H9HWR9"/>
<evidence type="ECO:0000313" key="6">
    <source>
        <dbReference type="EMBL" id="QLQ80915.1"/>
    </source>
</evidence>
<comment type="subcellular location">
    <subcellularLocation>
        <location evidence="1">Peroxisome membrane</location>
        <topology evidence="1">Single-pass membrane protein</topology>
    </subcellularLocation>
</comment>
<dbReference type="GO" id="GO:0045046">
    <property type="term" value="P:protein import into peroxisome membrane"/>
    <property type="evidence" value="ECO:0007669"/>
    <property type="project" value="TreeGrafter"/>
</dbReference>